<evidence type="ECO:0000313" key="2">
    <source>
        <dbReference type="EMBL" id="PVD33695.1"/>
    </source>
</evidence>
<feature type="compositionally biased region" description="Polar residues" evidence="1">
    <location>
        <begin position="30"/>
        <end position="39"/>
    </location>
</feature>
<dbReference type="Proteomes" id="UP000245119">
    <property type="component" value="Linkage Group LG3"/>
</dbReference>
<organism evidence="2 3">
    <name type="scientific">Pomacea canaliculata</name>
    <name type="common">Golden apple snail</name>
    <dbReference type="NCBI Taxonomy" id="400727"/>
    <lineage>
        <taxon>Eukaryota</taxon>
        <taxon>Metazoa</taxon>
        <taxon>Spiralia</taxon>
        <taxon>Lophotrochozoa</taxon>
        <taxon>Mollusca</taxon>
        <taxon>Gastropoda</taxon>
        <taxon>Caenogastropoda</taxon>
        <taxon>Architaenioglossa</taxon>
        <taxon>Ampullarioidea</taxon>
        <taxon>Ampullariidae</taxon>
        <taxon>Pomacea</taxon>
    </lineage>
</organism>
<evidence type="ECO:0000256" key="1">
    <source>
        <dbReference type="SAM" id="MobiDB-lite"/>
    </source>
</evidence>
<keyword evidence="3" id="KW-1185">Reference proteome</keyword>
<comment type="caution">
    <text evidence="2">The sequence shown here is derived from an EMBL/GenBank/DDBJ whole genome shotgun (WGS) entry which is preliminary data.</text>
</comment>
<feature type="region of interest" description="Disordered" evidence="1">
    <location>
        <begin position="234"/>
        <end position="269"/>
    </location>
</feature>
<proteinExistence type="predicted"/>
<dbReference type="AlphaFoldDB" id="A0A2T7PJT9"/>
<sequence length="426" mass="45369">MAAQGWQDGYPNLQPPPAPPRRRSPVDASIISSSGTHPTAAQPPIPKQRTTVKFKSAEGVEGAGGGNTSGSEVSSSRSRPELLKTSSLFTGDSAVSEYGIDDLPRPHSVHVPSSSGFMADLQGIDFSSSLQRNMFGTSGSLSSQNHLSSSLEDLVSKPMESGYPDISSAFRELRSEMVTPNMMVAPPNYAPPGKIFPSYNSSSGGIGYGWNPCLLEPQANTPFIVPNNLMTPSGSSTGSTAGGVSPGLSSFQGNGSYSGQGYPGNLSSQPSTNVLGQTALGGPFHGGILGGQMNENSPSYTLFPQMQSGLTRAASWTNIHDYSKPSKNDIGISIEDSVLPQPQCQEETEEAGSNVDLINLQQGFPEHEYLSLDFFDPLYERGRKQSIEVQNQNGALNYSMGEAFSGFYQEKGPDPALRRHQRRTFA</sequence>
<name>A0A2T7PJT9_POMCA</name>
<feature type="region of interest" description="Disordered" evidence="1">
    <location>
        <begin position="1"/>
        <end position="85"/>
    </location>
</feature>
<protein>
    <submittedName>
        <fullName evidence="2">Uncharacterized protein</fullName>
    </submittedName>
</protein>
<reference evidence="2 3" key="1">
    <citation type="submission" date="2018-04" db="EMBL/GenBank/DDBJ databases">
        <title>The genome of golden apple snail Pomacea canaliculata provides insight into stress tolerance and invasive adaptation.</title>
        <authorList>
            <person name="Liu C."/>
            <person name="Liu B."/>
            <person name="Ren Y."/>
            <person name="Zhang Y."/>
            <person name="Wang H."/>
            <person name="Li S."/>
            <person name="Jiang F."/>
            <person name="Yin L."/>
            <person name="Zhang G."/>
            <person name="Qian W."/>
            <person name="Fan W."/>
        </authorList>
    </citation>
    <scope>NUCLEOTIDE SEQUENCE [LARGE SCALE GENOMIC DNA]</scope>
    <source>
        <strain evidence="2">SZHN2017</strain>
        <tissue evidence="2">Muscle</tissue>
    </source>
</reference>
<accession>A0A2T7PJT9</accession>
<evidence type="ECO:0000313" key="3">
    <source>
        <dbReference type="Proteomes" id="UP000245119"/>
    </source>
</evidence>
<dbReference type="EMBL" id="PZQS01000003">
    <property type="protein sequence ID" value="PVD33695.1"/>
    <property type="molecule type" value="Genomic_DNA"/>
</dbReference>
<gene>
    <name evidence="2" type="ORF">C0Q70_04955</name>
</gene>